<name>A0A5D4M182_9BACI</name>
<evidence type="ECO:0000313" key="1">
    <source>
        <dbReference type="EMBL" id="TYR95526.1"/>
    </source>
</evidence>
<organism evidence="1 2">
    <name type="scientific">Rossellomorea vietnamensis</name>
    <dbReference type="NCBI Taxonomy" id="218284"/>
    <lineage>
        <taxon>Bacteria</taxon>
        <taxon>Bacillati</taxon>
        <taxon>Bacillota</taxon>
        <taxon>Bacilli</taxon>
        <taxon>Bacillales</taxon>
        <taxon>Bacillaceae</taxon>
        <taxon>Rossellomorea</taxon>
    </lineage>
</organism>
<dbReference type="SUPFAM" id="SSF50630">
    <property type="entry name" value="Acid proteases"/>
    <property type="match status" value="1"/>
</dbReference>
<evidence type="ECO:0000313" key="2">
    <source>
        <dbReference type="Proteomes" id="UP000325182"/>
    </source>
</evidence>
<comment type="caution">
    <text evidence="1">The sequence shown here is derived from an EMBL/GenBank/DDBJ whole genome shotgun (WGS) entry which is preliminary data.</text>
</comment>
<dbReference type="Gene3D" id="2.40.70.10">
    <property type="entry name" value="Acid Proteases"/>
    <property type="match status" value="1"/>
</dbReference>
<accession>A0A5D4M182</accession>
<dbReference type="InterPro" id="IPR021109">
    <property type="entry name" value="Peptidase_aspartic_dom_sf"/>
</dbReference>
<dbReference type="AlphaFoldDB" id="A0A5D4M182"/>
<proteinExistence type="predicted"/>
<protein>
    <recommendedName>
        <fullName evidence="3">Aspartyl protease</fullName>
    </recommendedName>
</protein>
<dbReference type="Pfam" id="PF13650">
    <property type="entry name" value="Asp_protease_2"/>
    <property type="match status" value="1"/>
</dbReference>
<evidence type="ECO:0008006" key="3">
    <source>
        <dbReference type="Google" id="ProtNLM"/>
    </source>
</evidence>
<dbReference type="Proteomes" id="UP000325182">
    <property type="component" value="Unassembled WGS sequence"/>
</dbReference>
<dbReference type="EMBL" id="VTEG01000029">
    <property type="protein sequence ID" value="TYR95526.1"/>
    <property type="molecule type" value="Genomic_DNA"/>
</dbReference>
<reference evidence="1 2" key="1">
    <citation type="submission" date="2019-08" db="EMBL/GenBank/DDBJ databases">
        <title>Bacillus genomes from the desert of Cuatro Cienegas, Coahuila.</title>
        <authorList>
            <person name="Olmedo-Alvarez G."/>
        </authorList>
    </citation>
    <scope>NUCLEOTIDE SEQUENCE [LARGE SCALE GENOMIC DNA]</scope>
    <source>
        <strain evidence="1 2">CH128b_4D</strain>
    </source>
</reference>
<gene>
    <name evidence="1" type="ORF">FZC84_21445</name>
</gene>
<dbReference type="RefSeq" id="WP_148955229.1">
    <property type="nucleotide sequence ID" value="NZ_VTEG01000029.1"/>
</dbReference>
<sequence>MKIEMTDGLPIVSVTLTFKEKTMILHDVLLDTGCSTTIFDTDEVEEIGLIIDRANGSPRRMYGVGGESELCYEQVVSDLIINNQLFGSFPLQLGITKETYGFNGILGIDFMIDIGLIIDFKEMTVK</sequence>